<comment type="caution">
    <text evidence="1">The sequence shown here is derived from an EMBL/GenBank/DDBJ whole genome shotgun (WGS) entry which is preliminary data.</text>
</comment>
<protein>
    <submittedName>
        <fullName evidence="1">Uncharacterized protein</fullName>
    </submittedName>
</protein>
<dbReference type="EMBL" id="JAUHHV010000012">
    <property type="protein sequence ID" value="KAK1406421.1"/>
    <property type="molecule type" value="Genomic_DNA"/>
</dbReference>
<sequence>MATSTTTTSYIQVIEDVIKKVREEFINNGGPGECILNEIQRGVLLVVGLKMVQVGVIVSLIDISMVAKSMTNGSVVTDIEAVIVEGWGGRWRGWKLEGVEDGGSVM</sequence>
<dbReference type="AlphaFoldDB" id="A0AAD8JPN7"/>
<dbReference type="Proteomes" id="UP001229421">
    <property type="component" value="Unassembled WGS sequence"/>
</dbReference>
<organism evidence="1 2">
    <name type="scientific">Tagetes erecta</name>
    <name type="common">African marigold</name>
    <dbReference type="NCBI Taxonomy" id="13708"/>
    <lineage>
        <taxon>Eukaryota</taxon>
        <taxon>Viridiplantae</taxon>
        <taxon>Streptophyta</taxon>
        <taxon>Embryophyta</taxon>
        <taxon>Tracheophyta</taxon>
        <taxon>Spermatophyta</taxon>
        <taxon>Magnoliopsida</taxon>
        <taxon>eudicotyledons</taxon>
        <taxon>Gunneridae</taxon>
        <taxon>Pentapetalae</taxon>
        <taxon>asterids</taxon>
        <taxon>campanulids</taxon>
        <taxon>Asterales</taxon>
        <taxon>Asteraceae</taxon>
        <taxon>Asteroideae</taxon>
        <taxon>Heliantheae alliance</taxon>
        <taxon>Tageteae</taxon>
        <taxon>Tagetes</taxon>
    </lineage>
</organism>
<keyword evidence="2" id="KW-1185">Reference proteome</keyword>
<dbReference type="SUPFAM" id="SSF47396">
    <property type="entry name" value="Transcription factor IIA (TFIIA), alpha-helical domain"/>
    <property type="match status" value="1"/>
</dbReference>
<dbReference type="Gene3D" id="1.10.287.100">
    <property type="match status" value="1"/>
</dbReference>
<accession>A0AAD8JPN7</accession>
<name>A0AAD8JPN7_TARER</name>
<evidence type="ECO:0000313" key="1">
    <source>
        <dbReference type="EMBL" id="KAK1406421.1"/>
    </source>
</evidence>
<gene>
    <name evidence="1" type="ORF">QVD17_41718</name>
</gene>
<reference evidence="1" key="1">
    <citation type="journal article" date="2023" name="bioRxiv">
        <title>Improved chromosome-level genome assembly for marigold (Tagetes erecta).</title>
        <authorList>
            <person name="Jiang F."/>
            <person name="Yuan L."/>
            <person name="Wang S."/>
            <person name="Wang H."/>
            <person name="Xu D."/>
            <person name="Wang A."/>
            <person name="Fan W."/>
        </authorList>
    </citation>
    <scope>NUCLEOTIDE SEQUENCE</scope>
    <source>
        <strain evidence="1">WSJ</strain>
        <tissue evidence="1">Leaf</tissue>
    </source>
</reference>
<proteinExistence type="predicted"/>
<evidence type="ECO:0000313" key="2">
    <source>
        <dbReference type="Proteomes" id="UP001229421"/>
    </source>
</evidence>